<name>A0ABQ4SME2_9HYPH</name>
<evidence type="ECO:0000259" key="1">
    <source>
        <dbReference type="Pfam" id="PF13426"/>
    </source>
</evidence>
<evidence type="ECO:0000313" key="2">
    <source>
        <dbReference type="EMBL" id="GJE02871.1"/>
    </source>
</evidence>
<feature type="domain" description="PAS" evidence="1">
    <location>
        <begin position="31"/>
        <end position="120"/>
    </location>
</feature>
<evidence type="ECO:0000313" key="3">
    <source>
        <dbReference type="Proteomes" id="UP001055153"/>
    </source>
</evidence>
<dbReference type="InterPro" id="IPR035965">
    <property type="entry name" value="PAS-like_dom_sf"/>
</dbReference>
<accession>A0ABQ4SME2</accession>
<dbReference type="Proteomes" id="UP001055153">
    <property type="component" value="Unassembled WGS sequence"/>
</dbReference>
<dbReference type="SUPFAM" id="SSF55785">
    <property type="entry name" value="PYP-like sensor domain (PAS domain)"/>
    <property type="match status" value="1"/>
</dbReference>
<dbReference type="CDD" id="cd00130">
    <property type="entry name" value="PAS"/>
    <property type="match status" value="1"/>
</dbReference>
<gene>
    <name evidence="2" type="ORF">GMJLKIPL_4820</name>
</gene>
<dbReference type="InterPro" id="IPR000014">
    <property type="entry name" value="PAS"/>
</dbReference>
<protein>
    <recommendedName>
        <fullName evidence="1">PAS domain-containing protein</fullName>
    </recommendedName>
</protein>
<dbReference type="RefSeq" id="WP_238240131.1">
    <property type="nucleotide sequence ID" value="NZ_BPQQ01000063.1"/>
</dbReference>
<comment type="caution">
    <text evidence="2">The sequence shown here is derived from an EMBL/GenBank/DDBJ whole genome shotgun (WGS) entry which is preliminary data.</text>
</comment>
<organism evidence="2 3">
    <name type="scientific">Methylobacterium isbiliense</name>
    <dbReference type="NCBI Taxonomy" id="315478"/>
    <lineage>
        <taxon>Bacteria</taxon>
        <taxon>Pseudomonadati</taxon>
        <taxon>Pseudomonadota</taxon>
        <taxon>Alphaproteobacteria</taxon>
        <taxon>Hyphomicrobiales</taxon>
        <taxon>Methylobacteriaceae</taxon>
        <taxon>Methylobacterium</taxon>
    </lineage>
</organism>
<dbReference type="EMBL" id="BPQQ01000063">
    <property type="protein sequence ID" value="GJE02871.1"/>
    <property type="molecule type" value="Genomic_DNA"/>
</dbReference>
<proteinExistence type="predicted"/>
<sequence length="158" mass="17489">MLLIDLLRSVLDQAPIAVVITDALVERPGPTILYANDAFGRLVGRATCDVIGLTPRFMQGSETRRTVLDQFAAALRAGERFHGFLTNYRADGSRYVAEIDCRPLIDASGRVVNFIAFEREVVRRRGRPAASGTGRFEPVAVSHDVLTNFLPRINLFKS</sequence>
<dbReference type="Pfam" id="PF13426">
    <property type="entry name" value="PAS_9"/>
    <property type="match status" value="1"/>
</dbReference>
<dbReference type="NCBIfam" id="TIGR00229">
    <property type="entry name" value="sensory_box"/>
    <property type="match status" value="1"/>
</dbReference>
<dbReference type="Gene3D" id="3.30.450.20">
    <property type="entry name" value="PAS domain"/>
    <property type="match status" value="1"/>
</dbReference>
<reference evidence="2" key="1">
    <citation type="journal article" date="2021" name="Front. Microbiol.">
        <title>Comprehensive Comparative Genomics and Phenotyping of Methylobacterium Species.</title>
        <authorList>
            <person name="Alessa O."/>
            <person name="Ogura Y."/>
            <person name="Fujitani Y."/>
            <person name="Takami H."/>
            <person name="Hayashi T."/>
            <person name="Sahin N."/>
            <person name="Tani A."/>
        </authorList>
    </citation>
    <scope>NUCLEOTIDE SEQUENCE</scope>
    <source>
        <strain evidence="2">DSM 17168</strain>
    </source>
</reference>
<reference evidence="2" key="2">
    <citation type="submission" date="2021-08" db="EMBL/GenBank/DDBJ databases">
        <authorList>
            <person name="Tani A."/>
            <person name="Ola A."/>
            <person name="Ogura Y."/>
            <person name="Katsura K."/>
            <person name="Hayashi T."/>
        </authorList>
    </citation>
    <scope>NUCLEOTIDE SEQUENCE</scope>
    <source>
        <strain evidence="2">DSM 17168</strain>
    </source>
</reference>
<keyword evidence="3" id="KW-1185">Reference proteome</keyword>